<reference evidence="2 3" key="1">
    <citation type="submission" date="2019-11" db="EMBL/GenBank/DDBJ databases">
        <title>Genome sequence of Deinococcus xianganensis Y35, AI-2 producing algicidal bacterium, isolated from lake water.</title>
        <authorList>
            <person name="Li Y."/>
        </authorList>
    </citation>
    <scope>NUCLEOTIDE SEQUENCE [LARGE SCALE GENOMIC DNA]</scope>
    <source>
        <strain evidence="2 3">Y35</strain>
    </source>
</reference>
<evidence type="ECO:0000313" key="3">
    <source>
        <dbReference type="Proteomes" id="UP000430519"/>
    </source>
</evidence>
<gene>
    <name evidence="2" type="ORF">GLX28_15835</name>
</gene>
<evidence type="ECO:0000313" key="2">
    <source>
        <dbReference type="EMBL" id="MXV21100.1"/>
    </source>
</evidence>
<evidence type="ECO:0000256" key="1">
    <source>
        <dbReference type="SAM" id="Phobius"/>
    </source>
</evidence>
<dbReference type="Proteomes" id="UP000430519">
    <property type="component" value="Unassembled WGS sequence"/>
</dbReference>
<accession>A0A6I4YKM0</accession>
<dbReference type="RefSeq" id="WP_160981135.1">
    <property type="nucleotide sequence ID" value="NZ_WVHK01000073.1"/>
</dbReference>
<keyword evidence="3" id="KW-1185">Reference proteome</keyword>
<keyword evidence="1" id="KW-0812">Transmembrane</keyword>
<comment type="caution">
    <text evidence="2">The sequence shown here is derived from an EMBL/GenBank/DDBJ whole genome shotgun (WGS) entry which is preliminary data.</text>
</comment>
<sequence length="395" mass="43319">MDRPAGWGRVQPMWREFQLLPFTGMALGISVTLTVTMIVFTYLLFLNLFAQSFARSLLVVLFVLGVVTLTLVLLTVTQLLYVTVTARRDAQVTAQARAWEAHLTAFLAGADPPATLDVTGARALLHLREEVGDADGARLAALYDTLGLRAHDERVARTGRTSTDRTLALERLVTLRDDRSLPVFVALLDDASTSLRLLALLGVTRLARPGWAAPPLLPVLTSGLFSTQQVREALCLLGPQAEPLVRALAADTRDPWRELAVDTAGRLDPPRYADLVPDLLRDASPGVRAGALRLYAAGRLDAPPLRREVWQLSRDAAWPVRAMSAQALGTFPHPPVRTLWRLLGDPNWWVRHHAARSLHASGEGRAALREAAARHPDRFARDMARAALPQNDLTA</sequence>
<dbReference type="InterPro" id="IPR011989">
    <property type="entry name" value="ARM-like"/>
</dbReference>
<dbReference type="AlphaFoldDB" id="A0A6I4YKM0"/>
<dbReference type="Pfam" id="PF13646">
    <property type="entry name" value="HEAT_2"/>
    <property type="match status" value="1"/>
</dbReference>
<dbReference type="SUPFAM" id="SSF48371">
    <property type="entry name" value="ARM repeat"/>
    <property type="match status" value="2"/>
</dbReference>
<organism evidence="2 3">
    <name type="scientific">Deinococcus xianganensis</name>
    <dbReference type="NCBI Taxonomy" id="1507289"/>
    <lineage>
        <taxon>Bacteria</taxon>
        <taxon>Thermotogati</taxon>
        <taxon>Deinococcota</taxon>
        <taxon>Deinococci</taxon>
        <taxon>Deinococcales</taxon>
        <taxon>Deinococcaceae</taxon>
        <taxon>Deinococcus</taxon>
    </lineage>
</organism>
<dbReference type="EMBL" id="WVHK01000073">
    <property type="protein sequence ID" value="MXV21100.1"/>
    <property type="molecule type" value="Genomic_DNA"/>
</dbReference>
<name>A0A6I4YKM0_9DEIO</name>
<dbReference type="InterPro" id="IPR016024">
    <property type="entry name" value="ARM-type_fold"/>
</dbReference>
<proteinExistence type="predicted"/>
<evidence type="ECO:0008006" key="4">
    <source>
        <dbReference type="Google" id="ProtNLM"/>
    </source>
</evidence>
<keyword evidence="1" id="KW-1133">Transmembrane helix</keyword>
<feature type="transmembrane region" description="Helical" evidence="1">
    <location>
        <begin position="20"/>
        <end position="45"/>
    </location>
</feature>
<dbReference type="Gene3D" id="1.25.10.10">
    <property type="entry name" value="Leucine-rich Repeat Variant"/>
    <property type="match status" value="1"/>
</dbReference>
<protein>
    <recommendedName>
        <fullName evidence="4">HEAT repeat domain-containing protein</fullName>
    </recommendedName>
</protein>
<feature type="transmembrane region" description="Helical" evidence="1">
    <location>
        <begin position="57"/>
        <end position="81"/>
    </location>
</feature>
<keyword evidence="1" id="KW-0472">Membrane</keyword>